<evidence type="ECO:0000313" key="1">
    <source>
        <dbReference type="EMBL" id="SMC19069.1"/>
    </source>
</evidence>
<proteinExistence type="predicted"/>
<dbReference type="Proteomes" id="UP000192761">
    <property type="component" value="Unassembled WGS sequence"/>
</dbReference>
<dbReference type="RefSeq" id="WP_084089097.1">
    <property type="nucleotide sequence ID" value="NZ_FWXD01000003.1"/>
</dbReference>
<dbReference type="OrthoDB" id="7023308at2"/>
<sequence length="182" mass="19446">MSQITLHNQTAYIAQYIINKGQQIIARLPGLAPQATLSVPVEHIYEVVATTIVDGNTYTSAPATISGATSFLAQIKQNAQQGTYDFEMVVGPSSKGDELQFQKTTLAPVTFTISENGRALQSIVVTDSFMVQTLQISDTYSIYAVINGVTTDTVTTNNPNATVSAVTDTTDLAPGYFTLVVS</sequence>
<reference evidence="1 2" key="1">
    <citation type="submission" date="2017-04" db="EMBL/GenBank/DDBJ databases">
        <authorList>
            <person name="Afonso C.L."/>
            <person name="Miller P.J."/>
            <person name="Scott M.A."/>
            <person name="Spackman E."/>
            <person name="Goraichik I."/>
            <person name="Dimitrov K.M."/>
            <person name="Suarez D.L."/>
            <person name="Swayne D.E."/>
        </authorList>
    </citation>
    <scope>NUCLEOTIDE SEQUENCE [LARGE SCALE GENOMIC DNA]</scope>
    <source>
        <strain evidence="1 2">DSM 23236</strain>
    </source>
</reference>
<gene>
    <name evidence="1" type="ORF">SAMN02745857_00630</name>
</gene>
<keyword evidence="2" id="KW-1185">Reference proteome</keyword>
<dbReference type="AlphaFoldDB" id="A0A1W1X537"/>
<organism evidence="1 2">
    <name type="scientific">Andreprevotia lacus DSM 23236</name>
    <dbReference type="NCBI Taxonomy" id="1121001"/>
    <lineage>
        <taxon>Bacteria</taxon>
        <taxon>Pseudomonadati</taxon>
        <taxon>Pseudomonadota</taxon>
        <taxon>Betaproteobacteria</taxon>
        <taxon>Neisseriales</taxon>
        <taxon>Chitinibacteraceae</taxon>
        <taxon>Andreprevotia</taxon>
    </lineage>
</organism>
<accession>A0A1W1X537</accession>
<name>A0A1W1X537_9NEIS</name>
<dbReference type="EMBL" id="FWXD01000003">
    <property type="protein sequence ID" value="SMC19069.1"/>
    <property type="molecule type" value="Genomic_DNA"/>
</dbReference>
<protein>
    <submittedName>
        <fullName evidence="1">Uncharacterized protein</fullName>
    </submittedName>
</protein>
<evidence type="ECO:0000313" key="2">
    <source>
        <dbReference type="Proteomes" id="UP000192761"/>
    </source>
</evidence>